<feature type="transmembrane region" description="Helical" evidence="7">
    <location>
        <begin position="90"/>
        <end position="108"/>
    </location>
</feature>
<dbReference type="STRING" id="6573.A0A210QKP2"/>
<organism evidence="8 9">
    <name type="scientific">Mizuhopecten yessoensis</name>
    <name type="common">Japanese scallop</name>
    <name type="synonym">Patinopecten yessoensis</name>
    <dbReference type="NCBI Taxonomy" id="6573"/>
    <lineage>
        <taxon>Eukaryota</taxon>
        <taxon>Metazoa</taxon>
        <taxon>Spiralia</taxon>
        <taxon>Lophotrochozoa</taxon>
        <taxon>Mollusca</taxon>
        <taxon>Bivalvia</taxon>
        <taxon>Autobranchia</taxon>
        <taxon>Pteriomorphia</taxon>
        <taxon>Pectinida</taxon>
        <taxon>Pectinoidea</taxon>
        <taxon>Pectinidae</taxon>
        <taxon>Mizuhopecten</taxon>
    </lineage>
</organism>
<gene>
    <name evidence="8" type="ORF">KP79_PYT23374</name>
</gene>
<evidence type="ECO:0000256" key="1">
    <source>
        <dbReference type="ARBA" id="ARBA00004141"/>
    </source>
</evidence>
<dbReference type="PANTHER" id="PTHR11266:SF17">
    <property type="entry name" value="PROTEIN MPV17"/>
    <property type="match status" value="1"/>
</dbReference>
<protein>
    <recommendedName>
        <fullName evidence="6">Mitochondrial inner membrane protein Mpv17</fullName>
    </recommendedName>
</protein>
<dbReference type="PANTHER" id="PTHR11266">
    <property type="entry name" value="PEROXISOMAL MEMBRANE PROTEIN 2, PXMP2 MPV17"/>
    <property type="match status" value="1"/>
</dbReference>
<evidence type="ECO:0000313" key="8">
    <source>
        <dbReference type="EMBL" id="OWF49312.1"/>
    </source>
</evidence>
<dbReference type="GO" id="GO:1901858">
    <property type="term" value="P:regulation of mitochondrial DNA metabolic process"/>
    <property type="evidence" value="ECO:0007669"/>
    <property type="project" value="TreeGrafter"/>
</dbReference>
<dbReference type="EMBL" id="NEDP02003184">
    <property type="protein sequence ID" value="OWF49312.1"/>
    <property type="molecule type" value="Genomic_DNA"/>
</dbReference>
<evidence type="ECO:0000256" key="4">
    <source>
        <dbReference type="ARBA" id="ARBA00022989"/>
    </source>
</evidence>
<comment type="subcellular location">
    <subcellularLocation>
        <location evidence="1">Membrane</location>
        <topology evidence="1">Multi-pass membrane protein</topology>
    </subcellularLocation>
</comment>
<keyword evidence="3 7" id="KW-0812">Transmembrane</keyword>
<dbReference type="GO" id="GO:0015267">
    <property type="term" value="F:channel activity"/>
    <property type="evidence" value="ECO:0007669"/>
    <property type="project" value="TreeGrafter"/>
</dbReference>
<name>A0A210QKP2_MIZYE</name>
<dbReference type="Proteomes" id="UP000242188">
    <property type="component" value="Unassembled WGS sequence"/>
</dbReference>
<evidence type="ECO:0000256" key="3">
    <source>
        <dbReference type="ARBA" id="ARBA00022692"/>
    </source>
</evidence>
<keyword evidence="4 7" id="KW-1133">Transmembrane helix</keyword>
<sequence>MALRLYLRVLEKFPVATMSVTTGTLMAAGDSIAQIAVEKTQKPYDYGRTGRFLGFGLFIGGPMFRLWYLGLDKAFKGTRLGPLKMLACDQLLWAPSFLTFFLGTMGTLRGDSTQQIKDKISNDIWPVLKTNWKIWPAVQLVNFYLVPLQHRVLVVNFVALGWNTYMAWVSEADSEAELTNNDQETTH</sequence>
<keyword evidence="9" id="KW-1185">Reference proteome</keyword>
<feature type="transmembrane region" description="Helical" evidence="7">
    <location>
        <begin position="52"/>
        <end position="70"/>
    </location>
</feature>
<evidence type="ECO:0000313" key="9">
    <source>
        <dbReference type="Proteomes" id="UP000242188"/>
    </source>
</evidence>
<dbReference type="GO" id="GO:0005739">
    <property type="term" value="C:mitochondrion"/>
    <property type="evidence" value="ECO:0007669"/>
    <property type="project" value="TreeGrafter"/>
</dbReference>
<dbReference type="AlphaFoldDB" id="A0A210QKP2"/>
<evidence type="ECO:0000256" key="7">
    <source>
        <dbReference type="RuleBase" id="RU363053"/>
    </source>
</evidence>
<dbReference type="InterPro" id="IPR007248">
    <property type="entry name" value="Mpv17_PMP22"/>
</dbReference>
<keyword evidence="5 7" id="KW-0472">Membrane</keyword>
<comment type="similarity">
    <text evidence="2 7">Belongs to the peroxisomal membrane protein PXMP2/4 family.</text>
</comment>
<comment type="caution">
    <text evidence="8">The sequence shown here is derived from an EMBL/GenBank/DDBJ whole genome shotgun (WGS) entry which is preliminary data.</text>
</comment>
<evidence type="ECO:0000256" key="2">
    <source>
        <dbReference type="ARBA" id="ARBA00006824"/>
    </source>
</evidence>
<dbReference type="Pfam" id="PF04117">
    <property type="entry name" value="Mpv17_PMP22"/>
    <property type="match status" value="1"/>
</dbReference>
<evidence type="ECO:0000256" key="5">
    <source>
        <dbReference type="ARBA" id="ARBA00023136"/>
    </source>
</evidence>
<evidence type="ECO:0000256" key="6">
    <source>
        <dbReference type="ARBA" id="ARBA00049743"/>
    </source>
</evidence>
<dbReference type="OrthoDB" id="430207at2759"/>
<dbReference type="GO" id="GO:0016020">
    <property type="term" value="C:membrane"/>
    <property type="evidence" value="ECO:0007669"/>
    <property type="project" value="UniProtKB-SubCell"/>
</dbReference>
<accession>A0A210QKP2</accession>
<proteinExistence type="inferred from homology"/>
<reference evidence="8 9" key="1">
    <citation type="journal article" date="2017" name="Nat. Ecol. Evol.">
        <title>Scallop genome provides insights into evolution of bilaterian karyotype and development.</title>
        <authorList>
            <person name="Wang S."/>
            <person name="Zhang J."/>
            <person name="Jiao W."/>
            <person name="Li J."/>
            <person name="Xun X."/>
            <person name="Sun Y."/>
            <person name="Guo X."/>
            <person name="Huan P."/>
            <person name="Dong B."/>
            <person name="Zhang L."/>
            <person name="Hu X."/>
            <person name="Sun X."/>
            <person name="Wang J."/>
            <person name="Zhao C."/>
            <person name="Wang Y."/>
            <person name="Wang D."/>
            <person name="Huang X."/>
            <person name="Wang R."/>
            <person name="Lv J."/>
            <person name="Li Y."/>
            <person name="Zhang Z."/>
            <person name="Liu B."/>
            <person name="Lu W."/>
            <person name="Hui Y."/>
            <person name="Liang J."/>
            <person name="Zhou Z."/>
            <person name="Hou R."/>
            <person name="Li X."/>
            <person name="Liu Y."/>
            <person name="Li H."/>
            <person name="Ning X."/>
            <person name="Lin Y."/>
            <person name="Zhao L."/>
            <person name="Xing Q."/>
            <person name="Dou J."/>
            <person name="Li Y."/>
            <person name="Mao J."/>
            <person name="Guo H."/>
            <person name="Dou H."/>
            <person name="Li T."/>
            <person name="Mu C."/>
            <person name="Jiang W."/>
            <person name="Fu Q."/>
            <person name="Fu X."/>
            <person name="Miao Y."/>
            <person name="Liu J."/>
            <person name="Yu Q."/>
            <person name="Li R."/>
            <person name="Liao H."/>
            <person name="Li X."/>
            <person name="Kong Y."/>
            <person name="Jiang Z."/>
            <person name="Chourrout D."/>
            <person name="Li R."/>
            <person name="Bao Z."/>
        </authorList>
    </citation>
    <scope>NUCLEOTIDE SEQUENCE [LARGE SCALE GENOMIC DNA]</scope>
    <source>
        <strain evidence="8 9">PY_sf001</strain>
    </source>
</reference>